<dbReference type="EMBL" id="BMNK01000023">
    <property type="protein sequence ID" value="GGP17268.1"/>
    <property type="molecule type" value="Genomic_DNA"/>
</dbReference>
<feature type="region of interest" description="Disordered" evidence="1">
    <location>
        <begin position="1"/>
        <end position="29"/>
    </location>
</feature>
<evidence type="ECO:0000256" key="1">
    <source>
        <dbReference type="SAM" id="MobiDB-lite"/>
    </source>
</evidence>
<reference evidence="2" key="2">
    <citation type="submission" date="2020-09" db="EMBL/GenBank/DDBJ databases">
        <authorList>
            <person name="Sun Q."/>
            <person name="Zhou Y."/>
        </authorList>
    </citation>
    <scope>NUCLEOTIDE SEQUENCE</scope>
    <source>
        <strain evidence="2">CGMCC 4.7430</strain>
    </source>
</reference>
<dbReference type="AlphaFoldDB" id="A0A918EAZ8"/>
<reference evidence="2" key="1">
    <citation type="journal article" date="2014" name="Int. J. Syst. Evol. Microbiol.">
        <title>Complete genome sequence of Corynebacterium casei LMG S-19264T (=DSM 44701T), isolated from a smear-ripened cheese.</title>
        <authorList>
            <consortium name="US DOE Joint Genome Institute (JGI-PGF)"/>
            <person name="Walter F."/>
            <person name="Albersmeier A."/>
            <person name="Kalinowski J."/>
            <person name="Ruckert C."/>
        </authorList>
    </citation>
    <scope>NUCLEOTIDE SEQUENCE</scope>
    <source>
        <strain evidence="2">CGMCC 4.7430</strain>
    </source>
</reference>
<evidence type="ECO:0000313" key="2">
    <source>
        <dbReference type="EMBL" id="GGP17268.1"/>
    </source>
</evidence>
<protein>
    <submittedName>
        <fullName evidence="2">Uncharacterized protein</fullName>
    </submittedName>
</protein>
<gene>
    <name evidence="2" type="ORF">GCM10012278_84480</name>
</gene>
<name>A0A918EAZ8_9ACTN</name>
<sequence length="131" mass="13522">MTGDVEVSRSGGVTGGSAAERGWGRGSGGVKGFGGKVVESWMRPEGASGVTWWVRGARKDGLCQVVRDRAKWSYGITTGWGARMPVMGGSERHSAAEAGVAGQGDEAGVAGVRGRALRRGQGHLIGGRRAR</sequence>
<accession>A0A918EAZ8</accession>
<proteinExistence type="predicted"/>
<dbReference type="Proteomes" id="UP000660745">
    <property type="component" value="Unassembled WGS sequence"/>
</dbReference>
<evidence type="ECO:0000313" key="3">
    <source>
        <dbReference type="Proteomes" id="UP000660745"/>
    </source>
</evidence>
<organism evidence="2 3">
    <name type="scientific">Nonomuraea glycinis</name>
    <dbReference type="NCBI Taxonomy" id="2047744"/>
    <lineage>
        <taxon>Bacteria</taxon>
        <taxon>Bacillati</taxon>
        <taxon>Actinomycetota</taxon>
        <taxon>Actinomycetes</taxon>
        <taxon>Streptosporangiales</taxon>
        <taxon>Streptosporangiaceae</taxon>
        <taxon>Nonomuraea</taxon>
    </lineage>
</organism>
<comment type="caution">
    <text evidence="2">The sequence shown here is derived from an EMBL/GenBank/DDBJ whole genome shotgun (WGS) entry which is preliminary data.</text>
</comment>
<keyword evidence="3" id="KW-1185">Reference proteome</keyword>